<feature type="region of interest" description="Disordered" evidence="1">
    <location>
        <begin position="32"/>
        <end position="197"/>
    </location>
</feature>
<protein>
    <submittedName>
        <fullName evidence="2">Rgp1-domain-containing protein</fullName>
    </submittedName>
</protein>
<feature type="region of interest" description="Disordered" evidence="1">
    <location>
        <begin position="244"/>
        <end position="281"/>
    </location>
</feature>
<evidence type="ECO:0000256" key="1">
    <source>
        <dbReference type="SAM" id="MobiDB-lite"/>
    </source>
</evidence>
<sequence>MPSDIQVFVKWKEQTIFAGEDVECTITFKNVAERNVDSNNGRQHSTQRKQSRPGSSTLHSDSFFGLKSPRNLFSNPNRRSSTIIPKRSPSHRVSSSLSSPLIGSHSFPPPTPRNGPPSSHKHKRSVSILSIDSEGGGDRTPKTSSQFARSRPARGHGRSASLQVAPRRFEGYDDIFPKGGRNTTRGIPPESPINVSPQNLRIDVDGATRAARSGSVTLSPIKCAESPRGPMRRPQLPPIDFKFPPPTSDTSNARAGASPSMTSAGEHANSAKPNGKEMSALSAPSHLPQLTKIVSTSSLTGSHRSSGEFYSVGNNSSETLQSEYTNYSMNVPRTPVTRHGRNMSSVDSGAWLPNSQTLLMGYAQVSASFTVDGSLINQSAFEDVKRKGVVGDQGNTADLPNGRNAGSGDKNRKGGGFWGALKWNAIEESISGLLSNNELDGLRDMRGVTSSRSIPLLSTSQSLLFVDLRLAPGEEQSYSFAFTLPRGLPASHKGKAIKISYNLVIGTQRPSVRNEPQRVNRITIPFRVFSGVNGQGDILGHDLMNPYVLLRDEARVQKVGSSPPPAAKPKSLSGIIWSSAPEFLTYVDDILEQHSQSTSLQAPETPLEKHPSYDLSMNPLSCKDAIDLAILRSNQALNSSRSPNRFEIARNGRRIAVVVLNRPAHRLGETIIATVNFSDAALPCYAIRATLETSEKVSGSLAVRSGASIRRATRKVHASFFENTLYSTRVVFSPAIPISATPTILTSGVNLAWELRFEFVTPNMHTDSGIGPSGVTLLETVQEDDRGRIMNALENLGCESFEISIPITVYGETVRERLPEENEGYAI</sequence>
<evidence type="ECO:0000313" key="3">
    <source>
        <dbReference type="Proteomes" id="UP000326565"/>
    </source>
</evidence>
<dbReference type="Proteomes" id="UP000326565">
    <property type="component" value="Unassembled WGS sequence"/>
</dbReference>
<feature type="region of interest" description="Disordered" evidence="1">
    <location>
        <begin position="390"/>
        <end position="411"/>
    </location>
</feature>
<feature type="compositionally biased region" description="Polar residues" evidence="1">
    <location>
        <begin position="248"/>
        <end position="263"/>
    </location>
</feature>
<dbReference type="Pfam" id="PF08737">
    <property type="entry name" value="Rgp1"/>
    <property type="match status" value="1"/>
</dbReference>
<dbReference type="EMBL" id="ML732463">
    <property type="protein sequence ID" value="KAB8067620.1"/>
    <property type="molecule type" value="Genomic_DNA"/>
</dbReference>
<dbReference type="Gene3D" id="2.60.40.640">
    <property type="match status" value="1"/>
</dbReference>
<dbReference type="AlphaFoldDB" id="A0A5N5WK86"/>
<organism evidence="2 3">
    <name type="scientific">Aspergillus leporis</name>
    <dbReference type="NCBI Taxonomy" id="41062"/>
    <lineage>
        <taxon>Eukaryota</taxon>
        <taxon>Fungi</taxon>
        <taxon>Dikarya</taxon>
        <taxon>Ascomycota</taxon>
        <taxon>Pezizomycotina</taxon>
        <taxon>Eurotiomycetes</taxon>
        <taxon>Eurotiomycetidae</taxon>
        <taxon>Eurotiales</taxon>
        <taxon>Aspergillaceae</taxon>
        <taxon>Aspergillus</taxon>
        <taxon>Aspergillus subgen. Circumdati</taxon>
    </lineage>
</organism>
<gene>
    <name evidence="2" type="ORF">BDV29DRAFT_185841</name>
</gene>
<dbReference type="OrthoDB" id="1918at2759"/>
<evidence type="ECO:0000313" key="2">
    <source>
        <dbReference type="EMBL" id="KAB8067620.1"/>
    </source>
</evidence>
<accession>A0A5N5WK86</accession>
<reference evidence="2 3" key="1">
    <citation type="submission" date="2019-04" db="EMBL/GenBank/DDBJ databases">
        <title>Friends and foes A comparative genomics study of 23 Aspergillus species from section Flavi.</title>
        <authorList>
            <consortium name="DOE Joint Genome Institute"/>
            <person name="Kjaerbolling I."/>
            <person name="Vesth T."/>
            <person name="Frisvad J.C."/>
            <person name="Nybo J.L."/>
            <person name="Theobald S."/>
            <person name="Kildgaard S."/>
            <person name="Isbrandt T."/>
            <person name="Kuo A."/>
            <person name="Sato A."/>
            <person name="Lyhne E.K."/>
            <person name="Kogle M.E."/>
            <person name="Wiebenga A."/>
            <person name="Kun R.S."/>
            <person name="Lubbers R.J."/>
            <person name="Makela M.R."/>
            <person name="Barry K."/>
            <person name="Chovatia M."/>
            <person name="Clum A."/>
            <person name="Daum C."/>
            <person name="Haridas S."/>
            <person name="He G."/>
            <person name="LaButti K."/>
            <person name="Lipzen A."/>
            <person name="Mondo S."/>
            <person name="Riley R."/>
            <person name="Salamov A."/>
            <person name="Simmons B.A."/>
            <person name="Magnuson J.K."/>
            <person name="Henrissat B."/>
            <person name="Mortensen U.H."/>
            <person name="Larsen T.O."/>
            <person name="Devries R.P."/>
            <person name="Grigoriev I.V."/>
            <person name="Machida M."/>
            <person name="Baker S.E."/>
            <person name="Andersen M.R."/>
        </authorList>
    </citation>
    <scope>NUCLEOTIDE SEQUENCE [LARGE SCALE GENOMIC DNA]</scope>
    <source>
        <strain evidence="2 3">CBS 151.66</strain>
    </source>
</reference>
<keyword evidence="3" id="KW-1185">Reference proteome</keyword>
<dbReference type="InterPro" id="IPR014752">
    <property type="entry name" value="Arrestin-like_C"/>
</dbReference>
<feature type="compositionally biased region" description="Low complexity" evidence="1">
    <location>
        <begin position="91"/>
        <end position="106"/>
    </location>
</feature>
<feature type="compositionally biased region" description="Polar residues" evidence="1">
    <location>
        <begin position="71"/>
        <end position="83"/>
    </location>
</feature>
<dbReference type="PANTHER" id="PTHR12507">
    <property type="entry name" value="REDUCED GROWTH PHENOTYPE 1 RGP1, YEAST -RELATED"/>
    <property type="match status" value="1"/>
</dbReference>
<name>A0A5N5WK86_9EURO</name>
<dbReference type="InterPro" id="IPR014848">
    <property type="entry name" value="Rgp1"/>
</dbReference>
<proteinExistence type="predicted"/>